<proteinExistence type="predicted"/>
<accession>D0GQ01</accession>
<gene>
    <name evidence="1" type="ORF">HMPREF0554_2211</name>
</gene>
<name>D0GQ01_9FUSO</name>
<dbReference type="eggNOG" id="COG3210">
    <property type="taxonomic scope" value="Bacteria"/>
</dbReference>
<reference evidence="1 2" key="1">
    <citation type="submission" date="2009-10" db="EMBL/GenBank/DDBJ databases">
        <authorList>
            <person name="Harkins D.M."/>
            <person name="Madupu R."/>
            <person name="Durkin A.S."/>
            <person name="Torralba M."/>
            <person name="Methe B."/>
            <person name="Sutton G.G."/>
            <person name="Strausberg R.L."/>
            <person name="Nelson K.E."/>
        </authorList>
    </citation>
    <scope>NUCLEOTIDE SEQUENCE [LARGE SCALE GENOMIC DNA]</scope>
    <source>
        <strain evidence="1 2">F0264</strain>
    </source>
</reference>
<dbReference type="AlphaFoldDB" id="D0GQ01"/>
<dbReference type="SUPFAM" id="SSF51161">
    <property type="entry name" value="Trimeric LpxA-like enzymes"/>
    <property type="match status" value="1"/>
</dbReference>
<organism evidence="1 2">
    <name type="scientific">Pseudoleptotrichia goodfellowii F0264</name>
    <dbReference type="NCBI Taxonomy" id="596323"/>
    <lineage>
        <taxon>Bacteria</taxon>
        <taxon>Fusobacteriati</taxon>
        <taxon>Fusobacteriota</taxon>
        <taxon>Fusobacteriia</taxon>
        <taxon>Fusobacteriales</taxon>
        <taxon>Leptotrichiaceae</taxon>
        <taxon>Pseudoleptotrichia</taxon>
    </lineage>
</organism>
<dbReference type="InterPro" id="IPR011004">
    <property type="entry name" value="Trimer_LpxA-like_sf"/>
</dbReference>
<feature type="non-terminal residue" evidence="1">
    <location>
        <position position="1"/>
    </location>
</feature>
<protein>
    <submittedName>
        <fullName evidence="1">Hemagluttinin repeat protein</fullName>
    </submittedName>
</protein>
<feature type="non-terminal residue" evidence="1">
    <location>
        <position position="1225"/>
    </location>
</feature>
<keyword evidence="2" id="KW-1185">Reference proteome</keyword>
<dbReference type="Proteomes" id="UP000004226">
    <property type="component" value="Unassembled WGS sequence"/>
</dbReference>
<dbReference type="InterPro" id="IPR010069">
    <property type="entry name" value="CdiA_FHA1_rpt"/>
</dbReference>
<sequence>KININKNIINNNEIASNDLTLKTENLINNKNITAGKANITATKDTTNNGLINGNDITVSSQNIINNKKIEADKLTTKATGITENKGELSANEYTSTTTDFVNGNIVSVGKGTINATNTIRNDNKINANELTATSKTFVNNKKVETGKGNITATENIENNDLIAANDLTLKGKNIINAKGKTIFTTNELTANASESIVNNGAEILSQGKINLTAATVDNKVGKIKGSGLVDITANVVNNIGKAGDLTKYKKYWEAWDGTIYTDETKMMQRNQPGSWERNYYADPSNEGDKWQVFHNWLTGLKKPEEPSYIAKNMEDIVKNRMRANEDGIMLNSAEFPIIPLVNKIESEAQTEFAVISGGDVKITSTGEVNNIDGIISSDGLTKVDAPKIVNRVTIDTNNPVQLRDGMENLKWWYHKSKHSKKSTYYVGYYRFLSPTIRTAYVAGQPSVIEGKILSVDTSKIVGESYEEAKGKLSTNPTYSKNVDKQNIEIVKNISGITEVKNTGIIPINISGINTGNTGISQRNGINIGSLYVPSTDPSSRYVIENRTEFITRGNYYGGDYFLSRMGYVEDWDRVKLLGDAYYDNMLIEQTLTEKLGTRYINGLSGEELTKQLIDNATTAKKDLQLRQGVALTKDQINNLKNDIIWYEYETVNGKKTLVPKIYLSKATIEKLEVDGRSKMYGTDYTLVNVKGDYENKGLKIGSTTGVTLVKANKVRNETVANERAEITGRQVRVTALEGNIENVGGKIVSVERTELIAKNGDIINNGTKVTKGYDLGENFRSKYEELGNIGEISGPAVYLEANNYNSTGGALATKNLELQLTGNINENALKLNGDDRFGQNSSNYQTYKSKEHIGSGIVAEKATGKVGDINLKGSAFVVEDGKGLKVGNVKAESLVNEYDVEKRTKEKGILSKRESLTQSHTEENVSSNFKIGENADIKGTVTGIGSNIYIGDNSYVGGKVTTDSRELHNTYYNEEKKSGFSASAKGTSVSAGYGKSKNTYDEKSTINAKSSLHVGNNTVLNNGASITATDFEHGKIEINNGDVTYGARKDTRDVSTSSKSSYIGVTASVKSPALDRVKQAKEAVDQIKKGDTVGGAVNAVNFVTGTVSGMRGNITRPDGGRATRKDIEAGNYKSNNDFYVQGSVNVGFNTSKSETKSHEESAVVTTIKGIDGNSSITYNNVKNINYIGTQAKDTKFIYNNVENINKEAVELHKSYESKSKGFGIS</sequence>
<dbReference type="EMBL" id="ADAD01000207">
    <property type="protein sequence ID" value="EEY33830.1"/>
    <property type="molecule type" value="Genomic_DNA"/>
</dbReference>
<evidence type="ECO:0000313" key="1">
    <source>
        <dbReference type="EMBL" id="EEY33830.1"/>
    </source>
</evidence>
<comment type="caution">
    <text evidence="1">The sequence shown here is derived from an EMBL/GenBank/DDBJ whole genome shotgun (WGS) entry which is preliminary data.</text>
</comment>
<dbReference type="NCBIfam" id="TIGR01731">
    <property type="entry name" value="fil_hemag_20aa"/>
    <property type="match status" value="3"/>
</dbReference>
<evidence type="ECO:0000313" key="2">
    <source>
        <dbReference type="Proteomes" id="UP000004226"/>
    </source>
</evidence>